<dbReference type="InterPro" id="IPR036291">
    <property type="entry name" value="NAD(P)-bd_dom_sf"/>
</dbReference>
<feature type="binding site" evidence="13">
    <location>
        <position position="258"/>
    </location>
    <ligand>
        <name>NADPH</name>
        <dbReference type="ChEBI" id="CHEBI:57783"/>
    </ligand>
</feature>
<feature type="binding site" evidence="13">
    <location>
        <position position="259"/>
    </location>
    <ligand>
        <name>sn-glycerol 3-phosphate</name>
        <dbReference type="ChEBI" id="CHEBI:57597"/>
    </ligand>
</feature>
<feature type="binding site" evidence="13">
    <location>
        <position position="13"/>
    </location>
    <ligand>
        <name>NADPH</name>
        <dbReference type="ChEBI" id="CHEBI:57783"/>
    </ligand>
</feature>
<feature type="binding site" evidence="15">
    <location>
        <position position="108"/>
    </location>
    <ligand>
        <name>substrate</name>
    </ligand>
</feature>
<reference evidence="20 21" key="1">
    <citation type="journal article" date="2015" name="Microbiome">
        <title>Genomic resolution of linkages in carbon, nitrogen, and sulfur cycling among widespread estuary sediment bacteria.</title>
        <authorList>
            <person name="Baker B.J."/>
            <person name="Lazar C.S."/>
            <person name="Teske A.P."/>
            <person name="Dick G.J."/>
        </authorList>
    </citation>
    <scope>NUCLEOTIDE SEQUENCE [LARGE SCALE GENOMIC DNA]</scope>
    <source>
        <strain evidence="20">DG_24</strain>
    </source>
</reference>
<dbReference type="PANTHER" id="PTHR11728">
    <property type="entry name" value="GLYCEROL-3-PHOSPHATE DEHYDROGENASE"/>
    <property type="match status" value="1"/>
</dbReference>
<comment type="function">
    <text evidence="13">Catalyzes the reduction of the glycolytic intermediate dihydroxyacetone phosphate (DHAP) to sn-glycerol 3-phosphate (G3P), the key precursor for phospholipid synthesis.</text>
</comment>
<evidence type="ECO:0000256" key="1">
    <source>
        <dbReference type="ARBA" id="ARBA00011009"/>
    </source>
</evidence>
<dbReference type="GO" id="GO:0046167">
    <property type="term" value="P:glycerol-3-phosphate biosynthetic process"/>
    <property type="evidence" value="ECO:0007669"/>
    <property type="project" value="UniProtKB-UniRule"/>
</dbReference>
<evidence type="ECO:0000256" key="2">
    <source>
        <dbReference type="ARBA" id="ARBA00022516"/>
    </source>
</evidence>
<evidence type="ECO:0000256" key="17">
    <source>
        <dbReference type="RuleBase" id="RU000437"/>
    </source>
</evidence>
<dbReference type="InterPro" id="IPR008927">
    <property type="entry name" value="6-PGluconate_DH-like_C_sf"/>
</dbReference>
<sequence>MKTRVAILGAGSWGSTLAILLHGNGCQVRVWEIDEERVAAIATTRQNTGFLPDEVLIPEQIEISTDLADVVRDAESVVLAVPSHTMREVARKLARVVAGQPILVSVAKGIENGTLKRMSEVIAEEIRPDKRRGIACLSGPSIANEVLRNLPATVVCASREMEVRRAGQLLFVSPSFRVYSNEDIIGVELGGSLKNVIALAAGIGDGLGLGANAKGALLTRGLAEITRLGVAMGAEPLTFAGLSGAGDLITTCTSAHSRNRYVGEQIALGRSLDEVLSSMVMVAEGVRTTRAARELARRSGVEMPITEQMHEVLFDGKEPRAAIADLMEREPKAEVW</sequence>
<evidence type="ECO:0000256" key="12">
    <source>
        <dbReference type="ARBA" id="ARBA00080511"/>
    </source>
</evidence>
<feature type="binding site" evidence="13">
    <location>
        <position position="12"/>
    </location>
    <ligand>
        <name>NADPH</name>
        <dbReference type="ChEBI" id="CHEBI:57783"/>
    </ligand>
</feature>
<dbReference type="GO" id="GO:0051287">
    <property type="term" value="F:NAD binding"/>
    <property type="evidence" value="ECO:0007669"/>
    <property type="project" value="InterPro"/>
</dbReference>
<feature type="binding site" evidence="16">
    <location>
        <position position="258"/>
    </location>
    <ligand>
        <name>NAD(+)</name>
        <dbReference type="ChEBI" id="CHEBI:57540"/>
    </ligand>
</feature>
<dbReference type="PROSITE" id="PS00957">
    <property type="entry name" value="NAD_G3PDH"/>
    <property type="match status" value="1"/>
</dbReference>
<keyword evidence="4 13" id="KW-0560">Oxidoreductase</keyword>
<dbReference type="PRINTS" id="PR00077">
    <property type="entry name" value="GPDHDRGNASE"/>
</dbReference>
<dbReference type="FunFam" id="1.10.1040.10:FF:000001">
    <property type="entry name" value="Glycerol-3-phosphate dehydrogenase [NAD(P)+]"/>
    <property type="match status" value="1"/>
</dbReference>
<dbReference type="NCBIfam" id="NF000942">
    <property type="entry name" value="PRK00094.1-4"/>
    <property type="match status" value="1"/>
</dbReference>
<dbReference type="PANTHER" id="PTHR11728:SF1">
    <property type="entry name" value="GLYCEROL-3-PHOSPHATE DEHYDROGENASE [NAD(+)] 2, CHLOROPLASTIC"/>
    <property type="match status" value="1"/>
</dbReference>
<evidence type="ECO:0000256" key="5">
    <source>
        <dbReference type="ARBA" id="ARBA00023027"/>
    </source>
</evidence>
<feature type="domain" description="Glycerol-3-phosphate dehydrogenase NAD-dependent C-terminal" evidence="19">
    <location>
        <begin position="183"/>
        <end position="323"/>
    </location>
</feature>
<dbReference type="InterPro" id="IPR013328">
    <property type="entry name" value="6PGD_dom2"/>
</dbReference>
<feature type="active site" description="Proton acceptor" evidence="13 14">
    <location>
        <position position="194"/>
    </location>
</feature>
<evidence type="ECO:0000313" key="20">
    <source>
        <dbReference type="EMBL" id="KPJ53047.1"/>
    </source>
</evidence>
<dbReference type="InterPro" id="IPR011128">
    <property type="entry name" value="G3P_DH_NAD-dep_N"/>
</dbReference>
<feature type="binding site" evidence="13">
    <location>
        <position position="258"/>
    </location>
    <ligand>
        <name>sn-glycerol 3-phosphate</name>
        <dbReference type="ChEBI" id="CHEBI:57597"/>
    </ligand>
</feature>
<comment type="subcellular location">
    <subcellularLocation>
        <location evidence="13">Cytoplasm</location>
    </subcellularLocation>
</comment>
<gene>
    <name evidence="13 20" type="primary">gpsA</name>
    <name evidence="20" type="ORF">AMJ39_06185</name>
</gene>
<dbReference type="Gene3D" id="3.40.50.720">
    <property type="entry name" value="NAD(P)-binding Rossmann-like Domain"/>
    <property type="match status" value="1"/>
</dbReference>
<feature type="binding site" evidence="13">
    <location>
        <position position="108"/>
    </location>
    <ligand>
        <name>sn-glycerol 3-phosphate</name>
        <dbReference type="ChEBI" id="CHEBI:57597"/>
    </ligand>
</feature>
<dbReference type="GO" id="GO:0005975">
    <property type="term" value="P:carbohydrate metabolic process"/>
    <property type="evidence" value="ECO:0007669"/>
    <property type="project" value="InterPro"/>
</dbReference>
<dbReference type="InterPro" id="IPR006109">
    <property type="entry name" value="G3P_DH_NAD-dep_C"/>
</dbReference>
<dbReference type="NCBIfam" id="NF000941">
    <property type="entry name" value="PRK00094.1-3"/>
    <property type="match status" value="1"/>
</dbReference>
<feature type="binding site" evidence="13">
    <location>
        <position position="141"/>
    </location>
    <ligand>
        <name>sn-glycerol 3-phosphate</name>
        <dbReference type="ChEBI" id="CHEBI:57597"/>
    </ligand>
</feature>
<dbReference type="NCBIfam" id="NF000940">
    <property type="entry name" value="PRK00094.1-2"/>
    <property type="match status" value="1"/>
</dbReference>
<name>A0A0S7WSA4_UNCT6</name>
<keyword evidence="5 13" id="KW-0520">NAD</keyword>
<dbReference type="GO" id="GO:0141153">
    <property type="term" value="F:glycerol-3-phosphate dehydrogenase (NADP+) activity"/>
    <property type="evidence" value="ECO:0007669"/>
    <property type="project" value="RHEA"/>
</dbReference>
<comment type="catalytic activity">
    <reaction evidence="13">
        <text>sn-glycerol 3-phosphate + NAD(+) = dihydroxyacetone phosphate + NADH + H(+)</text>
        <dbReference type="Rhea" id="RHEA:11092"/>
        <dbReference type="ChEBI" id="CHEBI:15378"/>
        <dbReference type="ChEBI" id="CHEBI:57540"/>
        <dbReference type="ChEBI" id="CHEBI:57597"/>
        <dbReference type="ChEBI" id="CHEBI:57642"/>
        <dbReference type="ChEBI" id="CHEBI:57945"/>
        <dbReference type="EC" id="1.1.1.94"/>
    </reaction>
</comment>
<dbReference type="SUPFAM" id="SSF51735">
    <property type="entry name" value="NAD(P)-binding Rossmann-fold domains"/>
    <property type="match status" value="1"/>
</dbReference>
<dbReference type="PATRIC" id="fig|1703770.3.peg.918"/>
<comment type="similarity">
    <text evidence="1 13 17">Belongs to the NAD-dependent glycerol-3-phosphate dehydrogenase family.</text>
</comment>
<dbReference type="GO" id="GO:0008654">
    <property type="term" value="P:phospholipid biosynthetic process"/>
    <property type="evidence" value="ECO:0007669"/>
    <property type="project" value="UniProtKB-KW"/>
</dbReference>
<feature type="binding site" evidence="13">
    <location>
        <position position="257"/>
    </location>
    <ligand>
        <name>sn-glycerol 3-phosphate</name>
        <dbReference type="ChEBI" id="CHEBI:57597"/>
    </ligand>
</feature>
<keyword evidence="3 13" id="KW-0521">NADP</keyword>
<dbReference type="FunFam" id="3.40.50.720:FF:000019">
    <property type="entry name" value="Glycerol-3-phosphate dehydrogenase [NAD(P)+]"/>
    <property type="match status" value="1"/>
</dbReference>
<dbReference type="InterPro" id="IPR006168">
    <property type="entry name" value="G3P_DH_NAD-dep"/>
</dbReference>
<feature type="binding site" evidence="13">
    <location>
        <position position="194"/>
    </location>
    <ligand>
        <name>sn-glycerol 3-phosphate</name>
        <dbReference type="ChEBI" id="CHEBI:57597"/>
    </ligand>
</feature>
<feature type="binding site" evidence="15">
    <location>
        <begin position="258"/>
        <end position="259"/>
    </location>
    <ligand>
        <name>substrate</name>
    </ligand>
</feature>
<feature type="binding site" evidence="13">
    <location>
        <position position="284"/>
    </location>
    <ligand>
        <name>NADPH</name>
        <dbReference type="ChEBI" id="CHEBI:57783"/>
    </ligand>
</feature>
<dbReference type="GO" id="GO:0006650">
    <property type="term" value="P:glycerophospholipid metabolic process"/>
    <property type="evidence" value="ECO:0007669"/>
    <property type="project" value="UniProtKB-UniRule"/>
</dbReference>
<evidence type="ECO:0000256" key="10">
    <source>
        <dbReference type="ARBA" id="ARBA00066687"/>
    </source>
</evidence>
<feature type="binding site" evidence="13">
    <location>
        <position position="139"/>
    </location>
    <ligand>
        <name>sn-glycerol 3-phosphate</name>
        <dbReference type="ChEBI" id="CHEBI:57597"/>
    </ligand>
</feature>
<evidence type="ECO:0000256" key="13">
    <source>
        <dbReference type="HAMAP-Rule" id="MF_00394"/>
    </source>
</evidence>
<dbReference type="PIRSF" id="PIRSF000114">
    <property type="entry name" value="Glycerol-3-P_dh"/>
    <property type="match status" value="1"/>
</dbReference>
<keyword evidence="2 13" id="KW-0444">Lipid biosynthesis</keyword>
<evidence type="ECO:0000256" key="14">
    <source>
        <dbReference type="PIRSR" id="PIRSR000114-1"/>
    </source>
</evidence>
<evidence type="ECO:0000259" key="19">
    <source>
        <dbReference type="Pfam" id="PF07479"/>
    </source>
</evidence>
<feature type="binding site" evidence="13">
    <location>
        <position position="282"/>
    </location>
    <ligand>
        <name>NADPH</name>
        <dbReference type="ChEBI" id="CHEBI:57783"/>
    </ligand>
</feature>
<evidence type="ECO:0000256" key="4">
    <source>
        <dbReference type="ARBA" id="ARBA00023002"/>
    </source>
</evidence>
<dbReference type="Pfam" id="PF01210">
    <property type="entry name" value="NAD_Gly3P_dh_N"/>
    <property type="match status" value="1"/>
</dbReference>
<dbReference type="GO" id="GO:0005829">
    <property type="term" value="C:cytosol"/>
    <property type="evidence" value="ECO:0007669"/>
    <property type="project" value="TreeGrafter"/>
</dbReference>
<keyword evidence="6 13" id="KW-0443">Lipid metabolism</keyword>
<organism evidence="20 21">
    <name type="scientific">candidate division TA06 bacterium DG_24</name>
    <dbReference type="NCBI Taxonomy" id="1703770"/>
    <lineage>
        <taxon>Bacteria</taxon>
        <taxon>Bacteria division TA06</taxon>
    </lineage>
</organism>
<protein>
    <recommendedName>
        <fullName evidence="11 13">Glycerol-3-phosphate dehydrogenase [NAD(P)+]</fullName>
        <ecNumber evidence="10 13">1.1.1.94</ecNumber>
    </recommendedName>
    <alternativeName>
        <fullName evidence="13">NAD(P)(+)-dependent glycerol-3-phosphate dehydrogenase</fullName>
    </alternativeName>
    <alternativeName>
        <fullName evidence="12 13">NAD(P)H-dependent dihydroxyacetone-phosphate reductase</fullName>
    </alternativeName>
</protein>
<keyword evidence="8 13" id="KW-1208">Phospholipid metabolism</keyword>
<dbReference type="GO" id="GO:0141152">
    <property type="term" value="F:glycerol-3-phosphate dehydrogenase (NAD+) activity"/>
    <property type="evidence" value="ECO:0007669"/>
    <property type="project" value="RHEA"/>
</dbReference>
<evidence type="ECO:0000313" key="21">
    <source>
        <dbReference type="Proteomes" id="UP000052008"/>
    </source>
</evidence>
<keyword evidence="7 13" id="KW-0594">Phospholipid biosynthesis</keyword>
<evidence type="ECO:0000256" key="3">
    <source>
        <dbReference type="ARBA" id="ARBA00022857"/>
    </source>
</evidence>
<evidence type="ECO:0000256" key="11">
    <source>
        <dbReference type="ARBA" id="ARBA00069372"/>
    </source>
</evidence>
<dbReference type="Pfam" id="PF07479">
    <property type="entry name" value="NAD_Gly3P_dh_C"/>
    <property type="match status" value="1"/>
</dbReference>
<comment type="caution">
    <text evidence="20">The sequence shown here is derived from an EMBL/GenBank/DDBJ whole genome shotgun (WGS) entry which is preliminary data.</text>
</comment>
<feature type="binding site" evidence="16">
    <location>
        <position position="143"/>
    </location>
    <ligand>
        <name>NAD(+)</name>
        <dbReference type="ChEBI" id="CHEBI:57540"/>
    </ligand>
</feature>
<evidence type="ECO:0000256" key="15">
    <source>
        <dbReference type="PIRSR" id="PIRSR000114-2"/>
    </source>
</evidence>
<comment type="pathway">
    <text evidence="13">Membrane lipid metabolism; glycerophospholipid metabolism.</text>
</comment>
<dbReference type="AlphaFoldDB" id="A0A0S7WSA4"/>
<dbReference type="EMBL" id="LIZS01000032">
    <property type="protein sequence ID" value="KPJ53047.1"/>
    <property type="molecule type" value="Genomic_DNA"/>
</dbReference>
<evidence type="ECO:0000256" key="16">
    <source>
        <dbReference type="PIRSR" id="PIRSR000114-3"/>
    </source>
</evidence>
<keyword evidence="13" id="KW-0547">Nucleotide-binding</keyword>
<evidence type="ECO:0000259" key="18">
    <source>
        <dbReference type="Pfam" id="PF01210"/>
    </source>
</evidence>
<evidence type="ECO:0000256" key="9">
    <source>
        <dbReference type="ARBA" id="ARBA00052716"/>
    </source>
</evidence>
<feature type="binding site" evidence="13">
    <location>
        <position position="143"/>
    </location>
    <ligand>
        <name>NADPH</name>
        <dbReference type="ChEBI" id="CHEBI:57783"/>
    </ligand>
</feature>
<comment type="catalytic activity">
    <reaction evidence="9">
        <text>sn-glycerol 3-phosphate + NADP(+) = dihydroxyacetone phosphate + NADPH + H(+)</text>
        <dbReference type="Rhea" id="RHEA:11096"/>
        <dbReference type="ChEBI" id="CHEBI:15378"/>
        <dbReference type="ChEBI" id="CHEBI:57597"/>
        <dbReference type="ChEBI" id="CHEBI:57642"/>
        <dbReference type="ChEBI" id="CHEBI:57783"/>
        <dbReference type="ChEBI" id="CHEBI:58349"/>
        <dbReference type="EC" id="1.1.1.94"/>
    </reaction>
    <physiologicalReaction direction="right-to-left" evidence="9">
        <dbReference type="Rhea" id="RHEA:11098"/>
    </physiologicalReaction>
</comment>
<dbReference type="UniPathway" id="UPA00940"/>
<dbReference type="GO" id="GO:0046168">
    <property type="term" value="P:glycerol-3-phosphate catabolic process"/>
    <property type="evidence" value="ECO:0007669"/>
    <property type="project" value="InterPro"/>
</dbReference>
<dbReference type="EC" id="1.1.1.94" evidence="10 13"/>
<comment type="caution">
    <text evidence="13">Lacks conserved residue(s) required for the propagation of feature annotation.</text>
</comment>
<evidence type="ECO:0000256" key="7">
    <source>
        <dbReference type="ARBA" id="ARBA00023209"/>
    </source>
</evidence>
<feature type="binding site" evidence="13">
    <location>
        <position position="247"/>
    </location>
    <ligand>
        <name>sn-glycerol 3-phosphate</name>
        <dbReference type="ChEBI" id="CHEBI:57597"/>
    </ligand>
</feature>
<evidence type="ECO:0000256" key="8">
    <source>
        <dbReference type="ARBA" id="ARBA00023264"/>
    </source>
</evidence>
<dbReference type="HAMAP" id="MF_00394">
    <property type="entry name" value="NAD_Glyc3P_dehydrog"/>
    <property type="match status" value="1"/>
</dbReference>
<dbReference type="Gene3D" id="1.10.1040.10">
    <property type="entry name" value="N-(1-d-carboxylethyl)-l-norvaline Dehydrogenase, domain 2"/>
    <property type="match status" value="1"/>
</dbReference>
<evidence type="ECO:0000256" key="6">
    <source>
        <dbReference type="ARBA" id="ARBA00023098"/>
    </source>
</evidence>
<keyword evidence="13" id="KW-0963">Cytoplasm</keyword>
<dbReference type="STRING" id="1703770.AMJ39_06185"/>
<accession>A0A0S7WSA4</accession>
<proteinExistence type="inferred from homology"/>
<dbReference type="SUPFAM" id="SSF48179">
    <property type="entry name" value="6-phosphogluconate dehydrogenase C-terminal domain-like"/>
    <property type="match status" value="1"/>
</dbReference>
<feature type="domain" description="Glycerol-3-phosphate dehydrogenase NAD-dependent N-terminal" evidence="18">
    <location>
        <begin position="5"/>
        <end position="162"/>
    </location>
</feature>
<dbReference type="Proteomes" id="UP000052008">
    <property type="component" value="Unassembled WGS sequence"/>
</dbReference>
<feature type="binding site" evidence="13">
    <location>
        <position position="108"/>
    </location>
    <ligand>
        <name>NADPH</name>
        <dbReference type="ChEBI" id="CHEBI:57783"/>
    </ligand>
</feature>
<feature type="binding site" evidence="16">
    <location>
        <begin position="9"/>
        <end position="14"/>
    </location>
    <ligand>
        <name>NAD(+)</name>
        <dbReference type="ChEBI" id="CHEBI:57540"/>
    </ligand>
</feature>